<geneLocation type="mitochondrion" evidence="2"/>
<accession>M4QAG8</accession>
<dbReference type="EMBL" id="KC353357">
    <property type="protein sequence ID" value="AGH24372.1"/>
    <property type="molecule type" value="Genomic_DNA"/>
</dbReference>
<name>M4QAG8_RECAM</name>
<keyword evidence="1" id="KW-1133">Transmembrane helix</keyword>
<keyword evidence="1" id="KW-0812">Transmembrane</keyword>
<organism evidence="2">
    <name type="scientific">Reclinomonas americana ATCC 50283</name>
    <dbReference type="NCBI Taxonomy" id="1295594"/>
    <lineage>
        <taxon>Eukaryota</taxon>
        <taxon>Discoba</taxon>
        <taxon>Jakobida</taxon>
        <taxon>Histionina</taxon>
        <taxon>Histionidae</taxon>
        <taxon>Reclinomonas</taxon>
    </lineage>
</organism>
<protein>
    <submittedName>
        <fullName evidence="2">Uncharacterized protein</fullName>
    </submittedName>
</protein>
<reference evidence="2" key="1">
    <citation type="journal article" date="2004" name="RNA">
        <title>Mitochondrial 3' tRNA editing in the jakobid Seculamonas ecuadoriensis: a novel mechanism and implications for tRNA processing.</title>
        <authorList>
            <person name="Leigh J."/>
            <person name="Lang B.F."/>
        </authorList>
    </citation>
    <scope>NUCLEOTIDE SEQUENCE</scope>
    <source>
        <strain evidence="2">ATCC 50283</strain>
    </source>
</reference>
<sequence>MIKYLIQLVYKTKYQLEKQYLKKLILNIFKLRHEYHLLSEQEFQKLWIKTKEIIKDNGIKKILLNNYLFIIYRSFLGNIGLYYIYKKVNKKKKFNIVIHLLTKYEFIAIQQISIILELYRRLLHKVPSYSDIYLFLTLLNSLSIKQKNIEINNNFNIYIMLFLYNQLLDANYNLIVDKKTKENIFLTEYISWFFQKQSLYINLKNDLDINLHTQKEIILNNLQKINIKNTSNYKQEINIFNTNTYKQLNTKNQQHKTFILKYDSYLYENKTFIEIINHYLLKINPTIKKNLKKDYFFFENINKNKKKNIYKHPFEIHHKPYLKTIQKQDLFLNKQLIWENYKYKKKELKNQIYQQNKFKISSLQFLINSFYTIDNNVFLNPFKKEIDKQNTGKKNKIISCSNIYLQIIILINILKTLNVTNFIIIVETKEFLYLLTKILSKHQFQWHLLMQDNILNIYNLLKNIKINNEKKNILILNSIQLRQNINLFNKNIDPNFITISMELLNQEINNLINKHIYLLFYNISISKYILNQINIQNIYYISKQELSTNIYHLKNIISTNTNNTTFLNKEFLKKTQELYFVQHAYRFLFDLQTISPIHLRIYKNYLKTIYLNNMYLSNHWTFQIKNTYTLNEITKEIINNHYLKKNKKIEFLGIHIQKKKKLNRKEDYKTKIISTYCNKRENNSYAIEQQKLILSFNNLLTVLEKQTHNNNRKTTKNDEYIFLLQIKQIYKNFIYELLIKII</sequence>
<evidence type="ECO:0000256" key="1">
    <source>
        <dbReference type="SAM" id="Phobius"/>
    </source>
</evidence>
<gene>
    <name evidence="2" type="primary">orf742</name>
</gene>
<keyword evidence="1" id="KW-0472">Membrane</keyword>
<reference evidence="2" key="3">
    <citation type="journal article" date="2013" name="Genome Biol. Evol.">
        <title>Strikingly bacteria-like and gene-rich mitochondrial genomes throughout jakobid protists.</title>
        <authorList>
            <person name="Burger G."/>
            <person name="Gray M.W."/>
            <person name="Forget L."/>
            <person name="Lang B.F."/>
        </authorList>
    </citation>
    <scope>NUCLEOTIDE SEQUENCE</scope>
    <source>
        <strain evidence="2">ATCC 50283</strain>
    </source>
</reference>
<keyword evidence="2" id="KW-0496">Mitochondrion</keyword>
<feature type="transmembrane region" description="Helical" evidence="1">
    <location>
        <begin position="67"/>
        <end position="85"/>
    </location>
</feature>
<dbReference type="AlphaFoldDB" id="M4QAG8"/>
<reference evidence="2" key="2">
    <citation type="journal article" date="2006" name="RNA">
        <title>Hybrid E. coli--Mitochondrial ribonuclease P RNAs are catalytically active.</title>
        <authorList>
            <person name="Seif E."/>
            <person name="Cadieux A."/>
            <person name="Lang B.F."/>
        </authorList>
    </citation>
    <scope>NUCLEOTIDE SEQUENCE</scope>
    <source>
        <strain evidence="2">ATCC 50283</strain>
    </source>
</reference>
<proteinExistence type="predicted"/>
<evidence type="ECO:0000313" key="2">
    <source>
        <dbReference type="EMBL" id="AGH24372.1"/>
    </source>
</evidence>